<gene>
    <name evidence="1" type="ORF">FDG2_5488</name>
</gene>
<dbReference type="Proteomes" id="UP000199013">
    <property type="component" value="Unassembled WGS sequence"/>
</dbReference>
<dbReference type="EMBL" id="FLUV01002285">
    <property type="protein sequence ID" value="SBW27977.1"/>
    <property type="molecule type" value="Genomic_DNA"/>
</dbReference>
<accession>A0A1C3PDS2</accession>
<sequence>MVRHYLDEIDRWKKVIAGFDERIAAMLADHQQDLDLLDTIPGIGRLAAEIMVAESGSRSALPRSGPLRRAFRVARRRVVW</sequence>
<organism evidence="1 2">
    <name type="scientific">Candidatus Protofrankia californiensis</name>
    <dbReference type="NCBI Taxonomy" id="1839754"/>
    <lineage>
        <taxon>Bacteria</taxon>
        <taxon>Bacillati</taxon>
        <taxon>Actinomycetota</taxon>
        <taxon>Actinomycetes</taxon>
        <taxon>Frankiales</taxon>
        <taxon>Frankiaceae</taxon>
        <taxon>Protofrankia</taxon>
    </lineage>
</organism>
<protein>
    <recommendedName>
        <fullName evidence="3">Transposase IS116/IS110/IS902 family protein</fullName>
    </recommendedName>
</protein>
<evidence type="ECO:0008006" key="3">
    <source>
        <dbReference type="Google" id="ProtNLM"/>
    </source>
</evidence>
<proteinExistence type="predicted"/>
<keyword evidence="2" id="KW-1185">Reference proteome</keyword>
<reference evidence="2" key="1">
    <citation type="submission" date="2016-02" db="EMBL/GenBank/DDBJ databases">
        <authorList>
            <person name="Wibberg D."/>
        </authorList>
    </citation>
    <scope>NUCLEOTIDE SEQUENCE [LARGE SCALE GENOMIC DNA]</scope>
</reference>
<evidence type="ECO:0000313" key="1">
    <source>
        <dbReference type="EMBL" id="SBW27977.1"/>
    </source>
</evidence>
<dbReference type="AlphaFoldDB" id="A0A1C3PDS2"/>
<evidence type="ECO:0000313" key="2">
    <source>
        <dbReference type="Proteomes" id="UP000199013"/>
    </source>
</evidence>
<name>A0A1C3PDS2_9ACTN</name>